<dbReference type="SUPFAM" id="SSF47729">
    <property type="entry name" value="IHF-like DNA-binding proteins"/>
    <property type="match status" value="1"/>
</dbReference>
<dbReference type="Pfam" id="PF00216">
    <property type="entry name" value="Bac_DNA_binding"/>
    <property type="match status" value="1"/>
</dbReference>
<gene>
    <name evidence="1" type="ORF">S01H1_56724</name>
</gene>
<sequence length="38" mass="4365">RKRAAREARNPRTGEKISVPARSVPFFKAGKELKERVK</sequence>
<feature type="non-terminal residue" evidence="1">
    <location>
        <position position="1"/>
    </location>
</feature>
<evidence type="ECO:0000313" key="1">
    <source>
        <dbReference type="EMBL" id="GAG20799.1"/>
    </source>
</evidence>
<accession>X0VQW5</accession>
<dbReference type="Gene3D" id="4.10.520.10">
    <property type="entry name" value="IHF-like DNA-binding proteins"/>
    <property type="match status" value="1"/>
</dbReference>
<dbReference type="PRINTS" id="PR01727">
    <property type="entry name" value="DNABINDINGHU"/>
</dbReference>
<dbReference type="InterPro" id="IPR000119">
    <property type="entry name" value="Hist_DNA-bd"/>
</dbReference>
<evidence type="ECO:0008006" key="2">
    <source>
        <dbReference type="Google" id="ProtNLM"/>
    </source>
</evidence>
<name>X0VQW5_9ZZZZ</name>
<dbReference type="AlphaFoldDB" id="X0VQW5"/>
<organism evidence="1">
    <name type="scientific">marine sediment metagenome</name>
    <dbReference type="NCBI Taxonomy" id="412755"/>
    <lineage>
        <taxon>unclassified sequences</taxon>
        <taxon>metagenomes</taxon>
        <taxon>ecological metagenomes</taxon>
    </lineage>
</organism>
<dbReference type="GO" id="GO:0030527">
    <property type="term" value="F:structural constituent of chromatin"/>
    <property type="evidence" value="ECO:0007669"/>
    <property type="project" value="InterPro"/>
</dbReference>
<dbReference type="InterPro" id="IPR010992">
    <property type="entry name" value="IHF-like_DNA-bd_dom_sf"/>
</dbReference>
<reference evidence="1" key="1">
    <citation type="journal article" date="2014" name="Front. Microbiol.">
        <title>High frequency of phylogenetically diverse reductive dehalogenase-homologous genes in deep subseafloor sedimentary metagenomes.</title>
        <authorList>
            <person name="Kawai M."/>
            <person name="Futagami T."/>
            <person name="Toyoda A."/>
            <person name="Takaki Y."/>
            <person name="Nishi S."/>
            <person name="Hori S."/>
            <person name="Arai W."/>
            <person name="Tsubouchi T."/>
            <person name="Morono Y."/>
            <person name="Uchiyama I."/>
            <person name="Ito T."/>
            <person name="Fujiyama A."/>
            <person name="Inagaki F."/>
            <person name="Takami H."/>
        </authorList>
    </citation>
    <scope>NUCLEOTIDE SEQUENCE</scope>
    <source>
        <strain evidence="1">Expedition CK06-06</strain>
    </source>
</reference>
<proteinExistence type="predicted"/>
<dbReference type="GO" id="GO:0003677">
    <property type="term" value="F:DNA binding"/>
    <property type="evidence" value="ECO:0007669"/>
    <property type="project" value="InterPro"/>
</dbReference>
<dbReference type="EMBL" id="BARS01036952">
    <property type="protein sequence ID" value="GAG20799.1"/>
    <property type="molecule type" value="Genomic_DNA"/>
</dbReference>
<protein>
    <recommendedName>
        <fullName evidence="2">Integration host factor subunit beta</fullName>
    </recommendedName>
</protein>
<comment type="caution">
    <text evidence="1">The sequence shown here is derived from an EMBL/GenBank/DDBJ whole genome shotgun (WGS) entry which is preliminary data.</text>
</comment>